<keyword evidence="2" id="KW-0677">Repeat</keyword>
<protein>
    <submittedName>
        <fullName evidence="7">(diamondback moth) hypothetical protein</fullName>
    </submittedName>
</protein>
<evidence type="ECO:0000256" key="5">
    <source>
        <dbReference type="PROSITE-ProRule" id="PRU00042"/>
    </source>
</evidence>
<feature type="domain" description="C2H2-type" evidence="6">
    <location>
        <begin position="265"/>
        <end position="292"/>
    </location>
</feature>
<evidence type="ECO:0000256" key="4">
    <source>
        <dbReference type="ARBA" id="ARBA00022833"/>
    </source>
</evidence>
<evidence type="ECO:0000259" key="6">
    <source>
        <dbReference type="PROSITE" id="PS50157"/>
    </source>
</evidence>
<feature type="domain" description="C2H2-type" evidence="6">
    <location>
        <begin position="236"/>
        <end position="264"/>
    </location>
</feature>
<evidence type="ECO:0000313" key="7">
    <source>
        <dbReference type="EMBL" id="CAG9095733.1"/>
    </source>
</evidence>
<feature type="domain" description="C2H2-type" evidence="6">
    <location>
        <begin position="293"/>
        <end position="323"/>
    </location>
</feature>
<dbReference type="Proteomes" id="UP000653454">
    <property type="component" value="Unassembled WGS sequence"/>
</dbReference>
<evidence type="ECO:0000256" key="1">
    <source>
        <dbReference type="ARBA" id="ARBA00022723"/>
    </source>
</evidence>
<proteinExistence type="predicted"/>
<dbReference type="InterPro" id="IPR013087">
    <property type="entry name" value="Znf_C2H2_type"/>
</dbReference>
<feature type="domain" description="C2H2-type" evidence="6">
    <location>
        <begin position="332"/>
        <end position="359"/>
    </location>
</feature>
<keyword evidence="4" id="KW-0862">Zinc</keyword>
<dbReference type="PROSITE" id="PS00028">
    <property type="entry name" value="ZINC_FINGER_C2H2_1"/>
    <property type="match status" value="5"/>
</dbReference>
<evidence type="ECO:0000256" key="2">
    <source>
        <dbReference type="ARBA" id="ARBA00022737"/>
    </source>
</evidence>
<evidence type="ECO:0000313" key="8">
    <source>
        <dbReference type="Proteomes" id="UP000653454"/>
    </source>
</evidence>
<reference evidence="7" key="1">
    <citation type="submission" date="2020-11" db="EMBL/GenBank/DDBJ databases">
        <authorList>
            <person name="Whiteford S."/>
        </authorList>
    </citation>
    <scope>NUCLEOTIDE SEQUENCE</scope>
</reference>
<dbReference type="InterPro" id="IPR036236">
    <property type="entry name" value="Znf_C2H2_sf"/>
</dbReference>
<keyword evidence="3 5" id="KW-0863">Zinc-finger</keyword>
<keyword evidence="1" id="KW-0479">Metal-binding</keyword>
<comment type="caution">
    <text evidence="7">The sequence shown here is derived from an EMBL/GenBank/DDBJ whole genome shotgun (WGS) entry which is preliminary data.</text>
</comment>
<dbReference type="SMART" id="SM00355">
    <property type="entry name" value="ZnF_C2H2"/>
    <property type="match status" value="6"/>
</dbReference>
<dbReference type="GO" id="GO:0000981">
    <property type="term" value="F:DNA-binding transcription factor activity, RNA polymerase II-specific"/>
    <property type="evidence" value="ECO:0007669"/>
    <property type="project" value="TreeGrafter"/>
</dbReference>
<dbReference type="EMBL" id="CAJHNJ030000004">
    <property type="protein sequence ID" value="CAG9095733.1"/>
    <property type="molecule type" value="Genomic_DNA"/>
</dbReference>
<dbReference type="PROSITE" id="PS50157">
    <property type="entry name" value="ZINC_FINGER_C2H2_2"/>
    <property type="match status" value="5"/>
</dbReference>
<dbReference type="AlphaFoldDB" id="A0A8S4DBB4"/>
<evidence type="ECO:0000256" key="3">
    <source>
        <dbReference type="ARBA" id="ARBA00022771"/>
    </source>
</evidence>
<organism evidence="7 8">
    <name type="scientific">Plutella xylostella</name>
    <name type="common">Diamondback moth</name>
    <name type="synonym">Plutella maculipennis</name>
    <dbReference type="NCBI Taxonomy" id="51655"/>
    <lineage>
        <taxon>Eukaryota</taxon>
        <taxon>Metazoa</taxon>
        <taxon>Ecdysozoa</taxon>
        <taxon>Arthropoda</taxon>
        <taxon>Hexapoda</taxon>
        <taxon>Insecta</taxon>
        <taxon>Pterygota</taxon>
        <taxon>Neoptera</taxon>
        <taxon>Endopterygota</taxon>
        <taxon>Lepidoptera</taxon>
        <taxon>Glossata</taxon>
        <taxon>Ditrysia</taxon>
        <taxon>Yponomeutoidea</taxon>
        <taxon>Plutellidae</taxon>
        <taxon>Plutella</taxon>
    </lineage>
</organism>
<dbReference type="GO" id="GO:0008270">
    <property type="term" value="F:zinc ion binding"/>
    <property type="evidence" value="ECO:0007669"/>
    <property type="project" value="UniProtKB-KW"/>
</dbReference>
<dbReference type="PANTHER" id="PTHR24409:SF295">
    <property type="entry name" value="AZ2-RELATED"/>
    <property type="match status" value="1"/>
</dbReference>
<name>A0A8S4DBB4_PLUXY</name>
<feature type="domain" description="C2H2-type" evidence="6">
    <location>
        <begin position="158"/>
        <end position="185"/>
    </location>
</feature>
<dbReference type="GO" id="GO:0000977">
    <property type="term" value="F:RNA polymerase II transcription regulatory region sequence-specific DNA binding"/>
    <property type="evidence" value="ECO:0007669"/>
    <property type="project" value="TreeGrafter"/>
</dbReference>
<dbReference type="PANTHER" id="PTHR24409">
    <property type="entry name" value="ZINC FINGER PROTEIN 142"/>
    <property type="match status" value="1"/>
</dbReference>
<accession>A0A8S4DBB4</accession>
<dbReference type="SUPFAM" id="SSF57667">
    <property type="entry name" value="beta-beta-alpha zinc fingers"/>
    <property type="match status" value="3"/>
</dbReference>
<gene>
    <name evidence="7" type="ORF">PLXY2_LOCUS1634</name>
</gene>
<keyword evidence="8" id="KW-1185">Reference proteome</keyword>
<dbReference type="Gene3D" id="3.30.160.60">
    <property type="entry name" value="Classic Zinc Finger"/>
    <property type="match status" value="3"/>
</dbReference>
<sequence>MSADILKAEEVITTDNCVLCGNFDCELRTLDEHDASLPPAAPPLRSVLLHLSHNKALPPGRVCTGCAARAVDAYSFSASLTCQQQPTLSDKIRALRRRLHDLTQKIDVFIVVGSQGQEGGTGTYSEEDIIMVERSALAAAAGDEALERDNNHHGDHVYQCSVCPHSFQRAAEFRAHCDTHPADAVHSCWTCGAQLDSRAAWSEHCAAHRAAPACALCHAPCQSAAALRAHSLTCPSVCPACGDTLPDRAALSAHARDRHSATLPLVCPACYRTFDSAADLSAHSLTHRQASQFVCGYDSCILRFATRSTLMSHIRKCHGGEAAEDAPAPSSVSCEHCYRTFATVAAKNRHARVHKNEAKQYESAGEDMETLPEEQVEYLEVETLEEAYPDDYELDVKPTLPLQ</sequence>
<dbReference type="GO" id="GO:0005634">
    <property type="term" value="C:nucleus"/>
    <property type="evidence" value="ECO:0007669"/>
    <property type="project" value="TreeGrafter"/>
</dbReference>